<reference evidence="2 3" key="1">
    <citation type="journal article" date="2023" name="Nucleic Acids Res.">
        <title>The hologenome of Daphnia magna reveals possible DNA methylation and microbiome-mediated evolution of the host genome.</title>
        <authorList>
            <person name="Chaturvedi A."/>
            <person name="Li X."/>
            <person name="Dhandapani V."/>
            <person name="Marshall H."/>
            <person name="Kissane S."/>
            <person name="Cuenca-Cambronero M."/>
            <person name="Asole G."/>
            <person name="Calvet F."/>
            <person name="Ruiz-Romero M."/>
            <person name="Marangio P."/>
            <person name="Guigo R."/>
            <person name="Rago D."/>
            <person name="Mirbahai L."/>
            <person name="Eastwood N."/>
            <person name="Colbourne J.K."/>
            <person name="Zhou J."/>
            <person name="Mallon E."/>
            <person name="Orsini L."/>
        </authorList>
    </citation>
    <scope>NUCLEOTIDE SEQUENCE [LARGE SCALE GENOMIC DNA]</scope>
    <source>
        <strain evidence="2">LRV0_1</strain>
    </source>
</reference>
<dbReference type="EMBL" id="JAOYFB010000039">
    <property type="protein sequence ID" value="KAK4028791.1"/>
    <property type="molecule type" value="Genomic_DNA"/>
</dbReference>
<accession>A0ABR0AUJ3</accession>
<evidence type="ECO:0000256" key="1">
    <source>
        <dbReference type="SAM" id="MobiDB-lite"/>
    </source>
</evidence>
<keyword evidence="3" id="KW-1185">Reference proteome</keyword>
<dbReference type="InterPro" id="IPR036397">
    <property type="entry name" value="RNaseH_sf"/>
</dbReference>
<proteinExistence type="predicted"/>
<dbReference type="SUPFAM" id="SSF53098">
    <property type="entry name" value="Ribonuclease H-like"/>
    <property type="match status" value="1"/>
</dbReference>
<evidence type="ECO:0000313" key="3">
    <source>
        <dbReference type="Proteomes" id="UP001234178"/>
    </source>
</evidence>
<evidence type="ECO:0008006" key="4">
    <source>
        <dbReference type="Google" id="ProtNLM"/>
    </source>
</evidence>
<name>A0ABR0AUJ3_9CRUS</name>
<dbReference type="InterPro" id="IPR012337">
    <property type="entry name" value="RNaseH-like_sf"/>
</dbReference>
<gene>
    <name evidence="2" type="ORF">OUZ56_021809</name>
</gene>
<comment type="caution">
    <text evidence="2">The sequence shown here is derived from an EMBL/GenBank/DDBJ whole genome shotgun (WGS) entry which is preliminary data.</text>
</comment>
<dbReference type="Gene3D" id="3.30.420.10">
    <property type="entry name" value="Ribonuclease H-like superfamily/Ribonuclease H"/>
    <property type="match status" value="1"/>
</dbReference>
<sequence length="62" mass="6785">MAALEVNHRATTPYHPQSNGLVERKTILPIDVVMNGNPNPVKHDGQDEVVKKLGEAQKVVAE</sequence>
<evidence type="ECO:0000313" key="2">
    <source>
        <dbReference type="EMBL" id="KAK4028791.1"/>
    </source>
</evidence>
<protein>
    <recommendedName>
        <fullName evidence="4">Integrase catalytic domain-containing protein</fullName>
    </recommendedName>
</protein>
<feature type="region of interest" description="Disordered" evidence="1">
    <location>
        <begin position="1"/>
        <end position="20"/>
    </location>
</feature>
<organism evidence="2 3">
    <name type="scientific">Daphnia magna</name>
    <dbReference type="NCBI Taxonomy" id="35525"/>
    <lineage>
        <taxon>Eukaryota</taxon>
        <taxon>Metazoa</taxon>
        <taxon>Ecdysozoa</taxon>
        <taxon>Arthropoda</taxon>
        <taxon>Crustacea</taxon>
        <taxon>Branchiopoda</taxon>
        <taxon>Diplostraca</taxon>
        <taxon>Cladocera</taxon>
        <taxon>Anomopoda</taxon>
        <taxon>Daphniidae</taxon>
        <taxon>Daphnia</taxon>
    </lineage>
</organism>
<dbReference type="Proteomes" id="UP001234178">
    <property type="component" value="Unassembled WGS sequence"/>
</dbReference>